<dbReference type="OrthoDB" id="6380629at2759"/>
<keyword evidence="3" id="KW-0812">Transmembrane</keyword>
<dbReference type="Proteomes" id="UP000050741">
    <property type="component" value="Unassembled WGS sequence"/>
</dbReference>
<keyword evidence="1" id="KW-0677">Repeat</keyword>
<sequence>MGINKATGVAIAMAVCTVLLCLAGIGFVYREVQAIWAELDLEMDQFKLYTEDMWRDMLAMGAGTPANRARRNTVAANGGGYPSTGYGVPVRTVCKCQQKNACPVGPPGRPGDAGFGGKPGTPGKNGLPGISANNWHDSPFKGCINCPMGLTGSPGAAGKPGQRGMRGQRGNPGTPGRDGIPGLAGEQGHPGENGKEGGGGVSGEKGTDAEKPIGRKGYRGPPGEHGQEGPVGEPGKPGPVGPKGAAGPPGPIGFQGTPGNDGMEGGDGTLGKQGKDAAYCQCPNRGGARGYHHKYKHRL</sequence>
<dbReference type="InterPro" id="IPR002486">
    <property type="entry name" value="Col_cuticle_N"/>
</dbReference>
<name>A0A183BWG8_GLOPA</name>
<feature type="transmembrane region" description="Helical" evidence="3">
    <location>
        <begin position="6"/>
        <end position="29"/>
    </location>
</feature>
<dbReference type="GO" id="GO:0042329">
    <property type="term" value="F:structural constituent of collagen and cuticulin-based cuticle"/>
    <property type="evidence" value="ECO:0007669"/>
    <property type="project" value="TreeGrafter"/>
</dbReference>
<evidence type="ECO:0000259" key="4">
    <source>
        <dbReference type="SMART" id="SM01088"/>
    </source>
</evidence>
<dbReference type="PANTHER" id="PTHR24637:SF393">
    <property type="entry name" value="CUTICLE COLLAGEN ROL-6"/>
    <property type="match status" value="1"/>
</dbReference>
<evidence type="ECO:0000256" key="1">
    <source>
        <dbReference type="ARBA" id="ARBA00022737"/>
    </source>
</evidence>
<protein>
    <submittedName>
        <fullName evidence="6">Col_cuticle_N domain-containing protein</fullName>
    </submittedName>
</protein>
<keyword evidence="5" id="KW-1185">Reference proteome</keyword>
<evidence type="ECO:0000313" key="5">
    <source>
        <dbReference type="Proteomes" id="UP000050741"/>
    </source>
</evidence>
<dbReference type="AlphaFoldDB" id="A0A183BWG8"/>
<feature type="compositionally biased region" description="Gly residues" evidence="2">
    <location>
        <begin position="111"/>
        <end position="120"/>
    </location>
</feature>
<keyword evidence="3" id="KW-1133">Transmembrane helix</keyword>
<accession>A0A183BWG8</accession>
<dbReference type="Pfam" id="PF01391">
    <property type="entry name" value="Collagen"/>
    <property type="match status" value="2"/>
</dbReference>
<feature type="region of interest" description="Disordered" evidence="2">
    <location>
        <begin position="154"/>
        <end position="274"/>
    </location>
</feature>
<dbReference type="InterPro" id="IPR008160">
    <property type="entry name" value="Collagen"/>
</dbReference>
<evidence type="ECO:0000313" key="6">
    <source>
        <dbReference type="WBParaSite" id="GPLIN_000495700"/>
    </source>
</evidence>
<feature type="compositionally biased region" description="Gly residues" evidence="2">
    <location>
        <begin position="262"/>
        <end position="271"/>
    </location>
</feature>
<dbReference type="Pfam" id="PF01484">
    <property type="entry name" value="Col_cuticle_N"/>
    <property type="match status" value="1"/>
</dbReference>
<evidence type="ECO:0000256" key="3">
    <source>
        <dbReference type="SAM" id="Phobius"/>
    </source>
</evidence>
<dbReference type="SMART" id="SM01088">
    <property type="entry name" value="Col_cuticle_N"/>
    <property type="match status" value="1"/>
</dbReference>
<reference evidence="6" key="2">
    <citation type="submission" date="2016-06" db="UniProtKB">
        <authorList>
            <consortium name="WormBaseParasite"/>
        </authorList>
    </citation>
    <scope>IDENTIFICATION</scope>
</reference>
<feature type="region of interest" description="Disordered" evidence="2">
    <location>
        <begin position="107"/>
        <end position="131"/>
    </location>
</feature>
<proteinExistence type="predicted"/>
<dbReference type="PANTHER" id="PTHR24637">
    <property type="entry name" value="COLLAGEN"/>
    <property type="match status" value="1"/>
</dbReference>
<evidence type="ECO:0000256" key="2">
    <source>
        <dbReference type="SAM" id="MobiDB-lite"/>
    </source>
</evidence>
<keyword evidence="3" id="KW-0472">Membrane</keyword>
<dbReference type="WBParaSite" id="GPLIN_000495700">
    <property type="protein sequence ID" value="GPLIN_000495700"/>
    <property type="gene ID" value="GPLIN_000495700"/>
</dbReference>
<organism evidence="5 6">
    <name type="scientific">Globodera pallida</name>
    <name type="common">Potato cyst nematode worm</name>
    <name type="synonym">Heterodera pallida</name>
    <dbReference type="NCBI Taxonomy" id="36090"/>
    <lineage>
        <taxon>Eukaryota</taxon>
        <taxon>Metazoa</taxon>
        <taxon>Ecdysozoa</taxon>
        <taxon>Nematoda</taxon>
        <taxon>Chromadorea</taxon>
        <taxon>Rhabditida</taxon>
        <taxon>Tylenchina</taxon>
        <taxon>Tylenchomorpha</taxon>
        <taxon>Tylenchoidea</taxon>
        <taxon>Heteroderidae</taxon>
        <taxon>Heteroderinae</taxon>
        <taxon>Globodera</taxon>
    </lineage>
</organism>
<reference evidence="5" key="1">
    <citation type="submission" date="2014-05" db="EMBL/GenBank/DDBJ databases">
        <title>The genome and life-stage specific transcriptomes of Globodera pallida elucidate key aspects of plant parasitism by a cyst nematode.</title>
        <authorList>
            <person name="Cotton J.A."/>
            <person name="Lilley C.J."/>
            <person name="Jones L.M."/>
            <person name="Kikuchi T."/>
            <person name="Reid A.J."/>
            <person name="Thorpe P."/>
            <person name="Tsai I.J."/>
            <person name="Beasley H."/>
            <person name="Blok V."/>
            <person name="Cock P.J.A."/>
            <person name="Van den Akker S.E."/>
            <person name="Holroyd N."/>
            <person name="Hunt M."/>
            <person name="Mantelin S."/>
            <person name="Naghra H."/>
            <person name="Pain A."/>
            <person name="Palomares-Rius J.E."/>
            <person name="Zarowiecki M."/>
            <person name="Berriman M."/>
            <person name="Jones J.T."/>
            <person name="Urwin P.E."/>
        </authorList>
    </citation>
    <scope>NUCLEOTIDE SEQUENCE [LARGE SCALE GENOMIC DNA]</scope>
    <source>
        <strain evidence="5">Lindley</strain>
    </source>
</reference>
<dbReference type="GO" id="GO:0060102">
    <property type="term" value="C:cuticular extracellular matrix"/>
    <property type="evidence" value="ECO:0007669"/>
    <property type="project" value="TreeGrafter"/>
</dbReference>
<feature type="domain" description="Nematode cuticle collagen N-terminal" evidence="4">
    <location>
        <begin position="7"/>
        <end position="57"/>
    </location>
</feature>